<name>M0IYI8_HALVA</name>
<reference evidence="2 3" key="1">
    <citation type="journal article" date="2014" name="PLoS Genet.">
        <title>Phylogenetically driven sequencing of extremely halophilic archaea reveals strategies for static and dynamic osmo-response.</title>
        <authorList>
            <person name="Becker E.A."/>
            <person name="Seitzer P.M."/>
            <person name="Tritt A."/>
            <person name="Larsen D."/>
            <person name="Krusor M."/>
            <person name="Yao A.I."/>
            <person name="Wu D."/>
            <person name="Madern D."/>
            <person name="Eisen J.A."/>
            <person name="Darling A.E."/>
            <person name="Facciotti M.T."/>
        </authorList>
    </citation>
    <scope>NUCLEOTIDE SEQUENCE [LARGE SCALE GENOMIC DNA]</scope>
    <source>
        <strain evidence="2 3">ATCC 29715</strain>
    </source>
</reference>
<evidence type="ECO:0000313" key="2">
    <source>
        <dbReference type="EMBL" id="EMA01801.1"/>
    </source>
</evidence>
<sequence length="117" mass="12939">MMSTDAAGPTSQPLADQIHDELRGRTSPEEAITSAELSEKLQIGDGEASPKTRELIKEVMIDRDLPIVASNSGYYVATTTAEMEEYFETLDSRIQGIKSRKQDLAAAFNRRRYGGEN</sequence>
<comment type="caution">
    <text evidence="2">The sequence shown here is derived from an EMBL/GenBank/DDBJ whole genome shotgun (WGS) entry which is preliminary data.</text>
</comment>
<keyword evidence="3" id="KW-1185">Reference proteome</keyword>
<gene>
    <name evidence="2" type="ORF">C437_15316</name>
</gene>
<dbReference type="Proteomes" id="UP000011534">
    <property type="component" value="Unassembled WGS sequence"/>
</dbReference>
<proteinExistence type="predicted"/>
<dbReference type="AlphaFoldDB" id="M0IYI8"/>
<feature type="compositionally biased region" description="Basic and acidic residues" evidence="1">
    <location>
        <begin position="17"/>
        <end position="28"/>
    </location>
</feature>
<organism evidence="2 3">
    <name type="scientific">Haloarcula vallismortis ATCC 29715</name>
    <dbReference type="NCBI Taxonomy" id="662477"/>
    <lineage>
        <taxon>Archaea</taxon>
        <taxon>Methanobacteriati</taxon>
        <taxon>Methanobacteriota</taxon>
        <taxon>Stenosarchaea group</taxon>
        <taxon>Halobacteria</taxon>
        <taxon>Halobacteriales</taxon>
        <taxon>Haloarculaceae</taxon>
        <taxon>Haloarcula</taxon>
    </lineage>
</organism>
<protein>
    <submittedName>
        <fullName evidence="2">Uncharacterized protein</fullName>
    </submittedName>
</protein>
<evidence type="ECO:0000256" key="1">
    <source>
        <dbReference type="SAM" id="MobiDB-lite"/>
    </source>
</evidence>
<dbReference type="EMBL" id="AOLQ01000065">
    <property type="protein sequence ID" value="EMA01801.1"/>
    <property type="molecule type" value="Genomic_DNA"/>
</dbReference>
<feature type="region of interest" description="Disordered" evidence="1">
    <location>
        <begin position="1"/>
        <end position="49"/>
    </location>
</feature>
<dbReference type="PATRIC" id="fig|662477.6.peg.2983"/>
<evidence type="ECO:0000313" key="3">
    <source>
        <dbReference type="Proteomes" id="UP000011534"/>
    </source>
</evidence>
<feature type="compositionally biased region" description="Polar residues" evidence="1">
    <location>
        <begin position="1"/>
        <end position="14"/>
    </location>
</feature>
<accession>M0IYI8</accession>